<dbReference type="Proteomes" id="UP001474421">
    <property type="component" value="Unassembled WGS sequence"/>
</dbReference>
<comment type="caution">
    <text evidence="1">The sequence shown here is derived from an EMBL/GenBank/DDBJ whole genome shotgun (WGS) entry which is preliminary data.</text>
</comment>
<sequence>MPKALIPISVSGINKYTHPCALLLGLTAGMNFREMAVFQAKSDSLLSASSSSFSGCCTAESFL</sequence>
<reference evidence="1 2" key="1">
    <citation type="journal article" date="2024" name="Proc. Natl. Acad. Sci. U.S.A.">
        <title>The genetic regulatory architecture and epigenomic basis for age-related changes in rattlesnake venom.</title>
        <authorList>
            <person name="Hogan M.P."/>
            <person name="Holding M.L."/>
            <person name="Nystrom G.S."/>
            <person name="Colston T.J."/>
            <person name="Bartlett D.A."/>
            <person name="Mason A.J."/>
            <person name="Ellsworth S.A."/>
            <person name="Rautsaw R.M."/>
            <person name="Lawrence K.C."/>
            <person name="Strickland J.L."/>
            <person name="He B."/>
            <person name="Fraser P."/>
            <person name="Margres M.J."/>
            <person name="Gilbert D.M."/>
            <person name="Gibbs H.L."/>
            <person name="Parkinson C.L."/>
            <person name="Rokyta D.R."/>
        </authorList>
    </citation>
    <scope>NUCLEOTIDE SEQUENCE [LARGE SCALE GENOMIC DNA]</scope>
    <source>
        <strain evidence="1">DRR0105</strain>
    </source>
</reference>
<organism evidence="1 2">
    <name type="scientific">Crotalus adamanteus</name>
    <name type="common">Eastern diamondback rattlesnake</name>
    <dbReference type="NCBI Taxonomy" id="8729"/>
    <lineage>
        <taxon>Eukaryota</taxon>
        <taxon>Metazoa</taxon>
        <taxon>Chordata</taxon>
        <taxon>Craniata</taxon>
        <taxon>Vertebrata</taxon>
        <taxon>Euteleostomi</taxon>
        <taxon>Lepidosauria</taxon>
        <taxon>Squamata</taxon>
        <taxon>Bifurcata</taxon>
        <taxon>Unidentata</taxon>
        <taxon>Episquamata</taxon>
        <taxon>Toxicofera</taxon>
        <taxon>Serpentes</taxon>
        <taxon>Colubroidea</taxon>
        <taxon>Viperidae</taxon>
        <taxon>Crotalinae</taxon>
        <taxon>Crotalus</taxon>
    </lineage>
</organism>
<evidence type="ECO:0000313" key="1">
    <source>
        <dbReference type="EMBL" id="KAK9394557.1"/>
    </source>
</evidence>
<keyword evidence="2" id="KW-1185">Reference proteome</keyword>
<proteinExistence type="predicted"/>
<evidence type="ECO:0000313" key="2">
    <source>
        <dbReference type="Proteomes" id="UP001474421"/>
    </source>
</evidence>
<name>A0AAW1AZF5_CROAD</name>
<gene>
    <name evidence="1" type="ORF">NXF25_015085</name>
</gene>
<feature type="non-terminal residue" evidence="1">
    <location>
        <position position="63"/>
    </location>
</feature>
<dbReference type="EMBL" id="JAOTOJ010000011">
    <property type="protein sequence ID" value="KAK9394557.1"/>
    <property type="molecule type" value="Genomic_DNA"/>
</dbReference>
<accession>A0AAW1AZF5</accession>
<protein>
    <submittedName>
        <fullName evidence="1">Uncharacterized protein</fullName>
    </submittedName>
</protein>
<dbReference type="AlphaFoldDB" id="A0AAW1AZF5"/>